<dbReference type="Proteomes" id="UP001168821">
    <property type="component" value="Unassembled WGS sequence"/>
</dbReference>
<dbReference type="GO" id="GO:0005524">
    <property type="term" value="F:ATP binding"/>
    <property type="evidence" value="ECO:0007669"/>
    <property type="project" value="UniProtKB-UniRule"/>
</dbReference>
<dbReference type="GO" id="GO:0004674">
    <property type="term" value="F:protein serine/threonine kinase activity"/>
    <property type="evidence" value="ECO:0007669"/>
    <property type="project" value="UniProtKB-KW"/>
</dbReference>
<dbReference type="PROSITE" id="PS50011">
    <property type="entry name" value="PROTEIN_KINASE_DOM"/>
    <property type="match status" value="1"/>
</dbReference>
<evidence type="ECO:0000256" key="7">
    <source>
        <dbReference type="ARBA" id="ARBA00022840"/>
    </source>
</evidence>
<comment type="similarity">
    <text evidence="1">Belongs to the protein kinase superfamily. CAMK Ser/Thr protein kinase family. NIM1 subfamily.</text>
</comment>
<sequence length="405" mass="46320">MTVELPGYNLLYTIGSGSFASVKLGVKKKSLKAVAVKIFDTQRVEELVIKKEIMTHKSVEHPNIIKLQSFMRSEDLKYWFLILEYAPNGELFDIIEPDVGIEEDFAHFYFRQLISAVKYLHKLGIAHRDIKPENLFLDQNNNLKLGDFGLATFFRYKGRERLLETKCGTFQYIAPEVYCGSSYAAEPADLWSCGIVLTALLTGRLPWDVPSVECREFSNWENQEPSKELLLKLLCVSPQNRLTLSGIEGNSWFLRLFLFTSARFFSGVIFYNRFNRLIDFTAGGKLSSTTLFCLLSDQTKEEDFIKFAEDVLPEQYCSKRLRTRSNESTCLTDGARTETVLLEGSLLSQVKSMRITRVSRASYAEERCSSFAHSQLEREAELPAMRAGKTLHNPLNRRICLSVRI</sequence>
<dbReference type="PANTHER" id="PTHR24346:SF107">
    <property type="entry name" value="SERINE_THREONINE-PROTEIN KINASE CHK1"/>
    <property type="match status" value="1"/>
</dbReference>
<feature type="binding site" evidence="10">
    <location>
        <position position="37"/>
    </location>
    <ligand>
        <name>ATP</name>
        <dbReference type="ChEBI" id="CHEBI:30616"/>
    </ligand>
</feature>
<comment type="catalytic activity">
    <reaction evidence="8">
        <text>L-threonyl-[protein] + ATP = O-phospho-L-threonyl-[protein] + ADP + H(+)</text>
        <dbReference type="Rhea" id="RHEA:46608"/>
        <dbReference type="Rhea" id="RHEA-COMP:11060"/>
        <dbReference type="Rhea" id="RHEA-COMP:11605"/>
        <dbReference type="ChEBI" id="CHEBI:15378"/>
        <dbReference type="ChEBI" id="CHEBI:30013"/>
        <dbReference type="ChEBI" id="CHEBI:30616"/>
        <dbReference type="ChEBI" id="CHEBI:61977"/>
        <dbReference type="ChEBI" id="CHEBI:456216"/>
        <dbReference type="EC" id="2.7.11.1"/>
    </reaction>
</comment>
<dbReference type="EMBL" id="JALNTZ010000235">
    <property type="protein sequence ID" value="KAJ3636322.1"/>
    <property type="molecule type" value="Genomic_DNA"/>
</dbReference>
<dbReference type="InterPro" id="IPR011009">
    <property type="entry name" value="Kinase-like_dom_sf"/>
</dbReference>
<dbReference type="GO" id="GO:0005737">
    <property type="term" value="C:cytoplasm"/>
    <property type="evidence" value="ECO:0007669"/>
    <property type="project" value="TreeGrafter"/>
</dbReference>
<evidence type="ECO:0000259" key="12">
    <source>
        <dbReference type="PROSITE" id="PS50011"/>
    </source>
</evidence>
<evidence type="ECO:0000313" key="13">
    <source>
        <dbReference type="EMBL" id="KAJ3636322.1"/>
    </source>
</evidence>
<evidence type="ECO:0000256" key="3">
    <source>
        <dbReference type="ARBA" id="ARBA00022527"/>
    </source>
</evidence>
<keyword evidence="14" id="KW-1185">Reference proteome</keyword>
<dbReference type="SMART" id="SM00220">
    <property type="entry name" value="S_TKc"/>
    <property type="match status" value="1"/>
</dbReference>
<evidence type="ECO:0000256" key="1">
    <source>
        <dbReference type="ARBA" id="ARBA00010791"/>
    </source>
</evidence>
<keyword evidence="6" id="KW-0418">Kinase</keyword>
<proteinExistence type="inferred from homology"/>
<feature type="domain" description="Protein kinase" evidence="12">
    <location>
        <begin position="8"/>
        <end position="253"/>
    </location>
</feature>
<keyword evidence="3 11" id="KW-0723">Serine/threonine-protein kinase</keyword>
<evidence type="ECO:0000256" key="11">
    <source>
        <dbReference type="RuleBase" id="RU000304"/>
    </source>
</evidence>
<dbReference type="SUPFAM" id="SSF56112">
    <property type="entry name" value="Protein kinase-like (PK-like)"/>
    <property type="match status" value="1"/>
</dbReference>
<evidence type="ECO:0000256" key="10">
    <source>
        <dbReference type="PROSITE-ProRule" id="PRU10141"/>
    </source>
</evidence>
<evidence type="ECO:0000256" key="5">
    <source>
        <dbReference type="ARBA" id="ARBA00022741"/>
    </source>
</evidence>
<keyword evidence="5 10" id="KW-0547">Nucleotide-binding</keyword>
<evidence type="ECO:0000256" key="6">
    <source>
        <dbReference type="ARBA" id="ARBA00022777"/>
    </source>
</evidence>
<dbReference type="FunFam" id="1.10.510.10:FF:000571">
    <property type="entry name" value="Maternal embryonic leucine zipper kinase"/>
    <property type="match status" value="1"/>
</dbReference>
<keyword evidence="4" id="KW-0808">Transferase</keyword>
<dbReference type="GO" id="GO:0035556">
    <property type="term" value="P:intracellular signal transduction"/>
    <property type="evidence" value="ECO:0007669"/>
    <property type="project" value="TreeGrafter"/>
</dbReference>
<comment type="caution">
    <text evidence="13">The sequence shown here is derived from an EMBL/GenBank/DDBJ whole genome shotgun (WGS) entry which is preliminary data.</text>
</comment>
<organism evidence="13 14">
    <name type="scientific">Zophobas morio</name>
    <dbReference type="NCBI Taxonomy" id="2755281"/>
    <lineage>
        <taxon>Eukaryota</taxon>
        <taxon>Metazoa</taxon>
        <taxon>Ecdysozoa</taxon>
        <taxon>Arthropoda</taxon>
        <taxon>Hexapoda</taxon>
        <taxon>Insecta</taxon>
        <taxon>Pterygota</taxon>
        <taxon>Neoptera</taxon>
        <taxon>Endopterygota</taxon>
        <taxon>Coleoptera</taxon>
        <taxon>Polyphaga</taxon>
        <taxon>Cucujiformia</taxon>
        <taxon>Tenebrionidae</taxon>
        <taxon>Zophobas</taxon>
    </lineage>
</organism>
<dbReference type="PROSITE" id="PS00108">
    <property type="entry name" value="PROTEIN_KINASE_ST"/>
    <property type="match status" value="1"/>
</dbReference>
<accession>A0AA38HLI2</accession>
<dbReference type="EC" id="2.7.11.1" evidence="2"/>
<dbReference type="InterPro" id="IPR017441">
    <property type="entry name" value="Protein_kinase_ATP_BS"/>
</dbReference>
<dbReference type="Gene3D" id="1.10.510.10">
    <property type="entry name" value="Transferase(Phosphotransferase) domain 1"/>
    <property type="match status" value="1"/>
</dbReference>
<comment type="catalytic activity">
    <reaction evidence="9">
        <text>L-seryl-[protein] + ATP = O-phospho-L-seryl-[protein] + ADP + H(+)</text>
        <dbReference type="Rhea" id="RHEA:17989"/>
        <dbReference type="Rhea" id="RHEA-COMP:9863"/>
        <dbReference type="Rhea" id="RHEA-COMP:11604"/>
        <dbReference type="ChEBI" id="CHEBI:15378"/>
        <dbReference type="ChEBI" id="CHEBI:29999"/>
        <dbReference type="ChEBI" id="CHEBI:30616"/>
        <dbReference type="ChEBI" id="CHEBI:83421"/>
        <dbReference type="ChEBI" id="CHEBI:456216"/>
        <dbReference type="EC" id="2.7.11.1"/>
    </reaction>
</comment>
<reference evidence="13" key="1">
    <citation type="journal article" date="2023" name="G3 (Bethesda)">
        <title>Whole genome assemblies of Zophobas morio and Tenebrio molitor.</title>
        <authorList>
            <person name="Kaur S."/>
            <person name="Stinson S.A."/>
            <person name="diCenzo G.C."/>
        </authorList>
    </citation>
    <scope>NUCLEOTIDE SEQUENCE</scope>
    <source>
        <strain evidence="13">QUZm001</strain>
    </source>
</reference>
<evidence type="ECO:0000256" key="2">
    <source>
        <dbReference type="ARBA" id="ARBA00012513"/>
    </source>
</evidence>
<dbReference type="AlphaFoldDB" id="A0AA38HLI2"/>
<dbReference type="InterPro" id="IPR000719">
    <property type="entry name" value="Prot_kinase_dom"/>
</dbReference>
<evidence type="ECO:0000256" key="4">
    <source>
        <dbReference type="ARBA" id="ARBA00022679"/>
    </source>
</evidence>
<protein>
    <recommendedName>
        <fullName evidence="2">non-specific serine/threonine protein kinase</fullName>
        <ecNumber evidence="2">2.7.11.1</ecNumber>
    </recommendedName>
</protein>
<gene>
    <name evidence="13" type="ORF">Zmor_008784</name>
</gene>
<evidence type="ECO:0000256" key="9">
    <source>
        <dbReference type="ARBA" id="ARBA00048679"/>
    </source>
</evidence>
<evidence type="ECO:0000256" key="8">
    <source>
        <dbReference type="ARBA" id="ARBA00047899"/>
    </source>
</evidence>
<evidence type="ECO:0000313" key="14">
    <source>
        <dbReference type="Proteomes" id="UP001168821"/>
    </source>
</evidence>
<name>A0AA38HLI2_9CUCU</name>
<dbReference type="PROSITE" id="PS00107">
    <property type="entry name" value="PROTEIN_KINASE_ATP"/>
    <property type="match status" value="1"/>
</dbReference>
<dbReference type="InterPro" id="IPR008271">
    <property type="entry name" value="Ser/Thr_kinase_AS"/>
</dbReference>
<dbReference type="Pfam" id="PF00069">
    <property type="entry name" value="Pkinase"/>
    <property type="match status" value="1"/>
</dbReference>
<keyword evidence="7 10" id="KW-0067">ATP-binding</keyword>
<dbReference type="PANTHER" id="PTHR24346">
    <property type="entry name" value="MAP/MICROTUBULE AFFINITY-REGULATING KINASE"/>
    <property type="match status" value="1"/>
</dbReference>